<keyword evidence="2" id="KW-0808">Transferase</keyword>
<evidence type="ECO:0000256" key="4">
    <source>
        <dbReference type="ARBA" id="ARBA00042380"/>
    </source>
</evidence>
<evidence type="ECO:0000256" key="1">
    <source>
        <dbReference type="ARBA" id="ARBA00022603"/>
    </source>
</evidence>
<dbReference type="PROSITE" id="PS50280">
    <property type="entry name" value="SET"/>
    <property type="match status" value="1"/>
</dbReference>
<dbReference type="Gene3D" id="1.10.220.160">
    <property type="match status" value="1"/>
</dbReference>
<dbReference type="GO" id="GO:0042799">
    <property type="term" value="F:histone H4K20 methyltransferase activity"/>
    <property type="evidence" value="ECO:0007669"/>
    <property type="project" value="TreeGrafter"/>
</dbReference>
<keyword evidence="1" id="KW-0489">Methyltransferase</keyword>
<keyword evidence="3" id="KW-0949">S-adenosyl-L-methionine</keyword>
<sequence length="469" mass="52699">LQAYKAILASLIGCSAFHAGCLWAKLALKKYPGDFDLHELSQDLEDAYNDRVRELEADREIDKSELPYAKKSGKIYQKRYPWMNDTLFHRTQDQINVINKEDRTVNWKIKSVIFGPKSEEKKVEKGGDVGPFGMFAKRNIAQGEIIMVDKTVAGISSIPSSKGLHCDNCLAALVYPYITPQDICVPSCCDKVSYCSQKCMDQAMSGYHSQLCGKNFDWIYEHHDVAAGETGETQECRSNWRPIMFLRLMAIVLADLEIFDFKHTNPLQHPVISRMAGNYRDPAPGNLRGVTHDWQFWENVVAPTRVLMELGVDIFSEPVYSQEVIQTVFWRFENNANMAATSITGKISHVMAVNPNYLFLNHSCDPNVSWHGAVPNGSVSIRSLVDRDGKILRPGTSAVWCIAGKKIKKGEELKISYIGDPQGTVGKKNEDRAAKRIHLEKWFDNGCGCDLCEKENKAGGISHEIEAQS</sequence>
<dbReference type="RefSeq" id="XP_018072092.1">
    <property type="nucleotide sequence ID" value="XM_018209272.1"/>
</dbReference>
<gene>
    <name evidence="8" type="ORF">LY89DRAFT_584536</name>
</gene>
<dbReference type="Gene3D" id="6.10.140.2220">
    <property type="match status" value="1"/>
</dbReference>
<dbReference type="Pfam" id="PF00856">
    <property type="entry name" value="SET"/>
    <property type="match status" value="1"/>
</dbReference>
<evidence type="ECO:0000259" key="7">
    <source>
        <dbReference type="PROSITE" id="PS50280"/>
    </source>
</evidence>
<comment type="catalytic activity">
    <reaction evidence="6">
        <text>L-lysyl-[histone] + S-adenosyl-L-methionine = N(6)-methyl-L-lysyl-[histone] + S-adenosyl-L-homocysteine + H(+)</text>
        <dbReference type="Rhea" id="RHEA:10024"/>
        <dbReference type="Rhea" id="RHEA-COMP:9845"/>
        <dbReference type="Rhea" id="RHEA-COMP:9846"/>
        <dbReference type="ChEBI" id="CHEBI:15378"/>
        <dbReference type="ChEBI" id="CHEBI:29969"/>
        <dbReference type="ChEBI" id="CHEBI:57856"/>
        <dbReference type="ChEBI" id="CHEBI:59789"/>
        <dbReference type="ChEBI" id="CHEBI:61929"/>
    </reaction>
    <physiologicalReaction direction="left-to-right" evidence="6">
        <dbReference type="Rhea" id="RHEA:10025"/>
    </physiologicalReaction>
</comment>
<keyword evidence="9" id="KW-1185">Reference proteome</keyword>
<evidence type="ECO:0000256" key="5">
    <source>
        <dbReference type="ARBA" id="ARBA00044528"/>
    </source>
</evidence>
<dbReference type="AlphaFoldDB" id="A0A194XDA7"/>
<reference evidence="8 9" key="1">
    <citation type="submission" date="2015-10" db="EMBL/GenBank/DDBJ databases">
        <title>Full genome of DAOMC 229536 Phialocephala scopiformis, a fungal endophyte of spruce producing the potent anti-insectan compound rugulosin.</title>
        <authorList>
            <consortium name="DOE Joint Genome Institute"/>
            <person name="Walker A.K."/>
            <person name="Frasz S.L."/>
            <person name="Seifert K.A."/>
            <person name="Miller J.D."/>
            <person name="Mondo S.J."/>
            <person name="Labutti K."/>
            <person name="Lipzen A."/>
            <person name="Dockter R."/>
            <person name="Kennedy M."/>
            <person name="Grigoriev I.V."/>
            <person name="Spatafora J.W."/>
        </authorList>
    </citation>
    <scope>NUCLEOTIDE SEQUENCE [LARGE SCALE GENOMIC DNA]</scope>
    <source>
        <strain evidence="8 9">CBS 120377</strain>
    </source>
</reference>
<accession>A0A194XDA7</accession>
<dbReference type="OrthoDB" id="438641at2759"/>
<evidence type="ECO:0000256" key="6">
    <source>
        <dbReference type="ARBA" id="ARBA00048619"/>
    </source>
</evidence>
<dbReference type="PANTHER" id="PTHR46402">
    <property type="entry name" value="SET AND MYND DOMAIN-CONTAINING PROTEIN 5"/>
    <property type="match status" value="1"/>
</dbReference>
<dbReference type="InterPro" id="IPR046341">
    <property type="entry name" value="SET_dom_sf"/>
</dbReference>
<evidence type="ECO:0000256" key="3">
    <source>
        <dbReference type="ARBA" id="ARBA00022691"/>
    </source>
</evidence>
<protein>
    <recommendedName>
        <fullName evidence="5">Histone-lysine N-methyltransferase SET5</fullName>
    </recommendedName>
    <alternativeName>
        <fullName evidence="4">SET domain-containing protein 5</fullName>
    </alternativeName>
</protein>
<feature type="domain" description="SET" evidence="7">
    <location>
        <begin position="107"/>
        <end position="418"/>
    </location>
</feature>
<name>A0A194XDA7_MOLSC</name>
<dbReference type="EMBL" id="KQ947414">
    <property type="protein sequence ID" value="KUJ17737.1"/>
    <property type="molecule type" value="Genomic_DNA"/>
</dbReference>
<dbReference type="GO" id="GO:0045814">
    <property type="term" value="P:negative regulation of gene expression, epigenetic"/>
    <property type="evidence" value="ECO:0007669"/>
    <property type="project" value="TreeGrafter"/>
</dbReference>
<dbReference type="Gene3D" id="2.170.270.10">
    <property type="entry name" value="SET domain"/>
    <property type="match status" value="1"/>
</dbReference>
<dbReference type="Proteomes" id="UP000070700">
    <property type="component" value="Unassembled WGS sequence"/>
</dbReference>
<evidence type="ECO:0000256" key="2">
    <source>
        <dbReference type="ARBA" id="ARBA00022679"/>
    </source>
</evidence>
<dbReference type="PANTHER" id="PTHR46402:SF2">
    <property type="entry name" value="HISTONE-LYSINE N-TRIMETHYLTRANSFERASE SMYD5"/>
    <property type="match status" value="1"/>
</dbReference>
<dbReference type="GeneID" id="28818998"/>
<dbReference type="GO" id="GO:0032259">
    <property type="term" value="P:methylation"/>
    <property type="evidence" value="ECO:0007669"/>
    <property type="project" value="UniProtKB-KW"/>
</dbReference>
<dbReference type="SUPFAM" id="SSF82199">
    <property type="entry name" value="SET domain"/>
    <property type="match status" value="1"/>
</dbReference>
<feature type="non-terminal residue" evidence="8">
    <location>
        <position position="1"/>
    </location>
</feature>
<evidence type="ECO:0000313" key="9">
    <source>
        <dbReference type="Proteomes" id="UP000070700"/>
    </source>
</evidence>
<organism evidence="8 9">
    <name type="scientific">Mollisia scopiformis</name>
    <name type="common">Conifer needle endophyte fungus</name>
    <name type="synonym">Phialocephala scopiformis</name>
    <dbReference type="NCBI Taxonomy" id="149040"/>
    <lineage>
        <taxon>Eukaryota</taxon>
        <taxon>Fungi</taxon>
        <taxon>Dikarya</taxon>
        <taxon>Ascomycota</taxon>
        <taxon>Pezizomycotina</taxon>
        <taxon>Leotiomycetes</taxon>
        <taxon>Helotiales</taxon>
        <taxon>Mollisiaceae</taxon>
        <taxon>Mollisia</taxon>
    </lineage>
</organism>
<evidence type="ECO:0000313" key="8">
    <source>
        <dbReference type="EMBL" id="KUJ17737.1"/>
    </source>
</evidence>
<dbReference type="InterPro" id="IPR001214">
    <property type="entry name" value="SET_dom"/>
</dbReference>
<dbReference type="KEGG" id="psco:LY89DRAFT_584536"/>
<proteinExistence type="predicted"/>
<dbReference type="InParanoid" id="A0A194XDA7"/>